<keyword evidence="2" id="KW-1185">Reference proteome</keyword>
<protein>
    <submittedName>
        <fullName evidence="1">Uncharacterized protein</fullName>
    </submittedName>
</protein>
<sequence>MTIDTIKITQQYVSIYLLDTPRATNQGLRELWLFAPYPHSPFSLAEQNHPSPTHAHTPNSHAALLISRFTRTNRFISLYYVTPALDV</sequence>
<evidence type="ECO:0000313" key="1">
    <source>
        <dbReference type="EMBL" id="MPD06307.1"/>
    </source>
</evidence>
<dbReference type="AlphaFoldDB" id="A0A5B7KHP4"/>
<organism evidence="1 2">
    <name type="scientific">Portunus trituberculatus</name>
    <name type="common">Swimming crab</name>
    <name type="synonym">Neptunus trituberculatus</name>
    <dbReference type="NCBI Taxonomy" id="210409"/>
    <lineage>
        <taxon>Eukaryota</taxon>
        <taxon>Metazoa</taxon>
        <taxon>Ecdysozoa</taxon>
        <taxon>Arthropoda</taxon>
        <taxon>Crustacea</taxon>
        <taxon>Multicrustacea</taxon>
        <taxon>Malacostraca</taxon>
        <taxon>Eumalacostraca</taxon>
        <taxon>Eucarida</taxon>
        <taxon>Decapoda</taxon>
        <taxon>Pleocyemata</taxon>
        <taxon>Brachyura</taxon>
        <taxon>Eubrachyura</taxon>
        <taxon>Portunoidea</taxon>
        <taxon>Portunidae</taxon>
        <taxon>Portuninae</taxon>
        <taxon>Portunus</taxon>
    </lineage>
</organism>
<dbReference type="Proteomes" id="UP000324222">
    <property type="component" value="Unassembled WGS sequence"/>
</dbReference>
<proteinExistence type="predicted"/>
<dbReference type="EMBL" id="VSRR010150481">
    <property type="protein sequence ID" value="MPD06307.1"/>
    <property type="molecule type" value="Genomic_DNA"/>
</dbReference>
<accession>A0A5B7KHP4</accession>
<gene>
    <name evidence="1" type="ORF">E2C01_102112</name>
</gene>
<reference evidence="1 2" key="1">
    <citation type="submission" date="2019-05" db="EMBL/GenBank/DDBJ databases">
        <title>Another draft genome of Portunus trituberculatus and its Hox gene families provides insights of decapod evolution.</title>
        <authorList>
            <person name="Jeong J.-H."/>
            <person name="Song I."/>
            <person name="Kim S."/>
            <person name="Choi T."/>
            <person name="Kim D."/>
            <person name="Ryu S."/>
            <person name="Kim W."/>
        </authorList>
    </citation>
    <scope>NUCLEOTIDE SEQUENCE [LARGE SCALE GENOMIC DNA]</scope>
    <source>
        <tissue evidence="1">Muscle</tissue>
    </source>
</reference>
<comment type="caution">
    <text evidence="1">The sequence shown here is derived from an EMBL/GenBank/DDBJ whole genome shotgun (WGS) entry which is preliminary data.</text>
</comment>
<name>A0A5B7KHP4_PORTR</name>
<evidence type="ECO:0000313" key="2">
    <source>
        <dbReference type="Proteomes" id="UP000324222"/>
    </source>
</evidence>